<evidence type="ECO:0000313" key="2">
    <source>
        <dbReference type="EMBL" id="EPX85733.1"/>
    </source>
</evidence>
<feature type="region of interest" description="Disordered" evidence="1">
    <location>
        <begin position="1"/>
        <end position="92"/>
    </location>
</feature>
<evidence type="ECO:0000313" key="3">
    <source>
        <dbReference type="Proteomes" id="UP000015347"/>
    </source>
</evidence>
<reference evidence="3" key="1">
    <citation type="journal article" date="2014" name="Stand. Genomic Sci.">
        <title>Genome sequence of the exopolysaccharide-producing Salipiger mucosus type strain (DSM 16094(T)), a moderately halophilic member of the Roseobacter clade.</title>
        <authorList>
            <person name="Riedel T."/>
            <person name="Spring S."/>
            <person name="Fiebig A."/>
            <person name="Petersen J."/>
            <person name="Kyrpides N.C."/>
            <person name="Goker M."/>
            <person name="Klenk H.P."/>
        </authorList>
    </citation>
    <scope>NUCLEOTIDE SEQUENCE [LARGE SCALE GENOMIC DNA]</scope>
    <source>
        <strain evidence="3">DSM 16094</strain>
    </source>
</reference>
<feature type="compositionally biased region" description="Basic and acidic residues" evidence="1">
    <location>
        <begin position="24"/>
        <end position="36"/>
    </location>
</feature>
<gene>
    <name evidence="2" type="ORF">Salmuc_05005</name>
</gene>
<sequence length="92" mass="9909">MRHGSPCALAEMHLPPAARRRPFKDRAGRIAMERLHSVRRGPRTSPCGGGRPPRAIRTVGGGAEGPGFRASRPGVSCPKASLMRPPPRRRPA</sequence>
<proteinExistence type="predicted"/>
<dbReference type="HOGENOM" id="CLU_2411487_0_0_5"/>
<dbReference type="Proteomes" id="UP000015347">
    <property type="component" value="Unassembled WGS sequence"/>
</dbReference>
<protein>
    <submittedName>
        <fullName evidence="2">Uncharacterized protein</fullName>
    </submittedName>
</protein>
<name>S9R1A8_9RHOB</name>
<accession>S9R1A8</accession>
<dbReference type="EMBL" id="APVH01000008">
    <property type="protein sequence ID" value="EPX85733.1"/>
    <property type="molecule type" value="Genomic_DNA"/>
</dbReference>
<keyword evidence="3" id="KW-1185">Reference proteome</keyword>
<evidence type="ECO:0000256" key="1">
    <source>
        <dbReference type="SAM" id="MobiDB-lite"/>
    </source>
</evidence>
<comment type="caution">
    <text evidence="2">The sequence shown here is derived from an EMBL/GenBank/DDBJ whole genome shotgun (WGS) entry which is preliminary data.</text>
</comment>
<organism evidence="2 3">
    <name type="scientific">Salipiger mucosus DSM 16094</name>
    <dbReference type="NCBI Taxonomy" id="1123237"/>
    <lineage>
        <taxon>Bacteria</taxon>
        <taxon>Pseudomonadati</taxon>
        <taxon>Pseudomonadota</taxon>
        <taxon>Alphaproteobacteria</taxon>
        <taxon>Rhodobacterales</taxon>
        <taxon>Roseobacteraceae</taxon>
        <taxon>Salipiger</taxon>
    </lineage>
</organism>
<dbReference type="AlphaFoldDB" id="S9R1A8"/>
<dbReference type="STRING" id="1123237.Salmuc_05005"/>